<protein>
    <submittedName>
        <fullName evidence="1">Uncharacterized protein</fullName>
    </submittedName>
</protein>
<organism evidence="1 2">
    <name type="scientific">Candidatus Vogelbacteria bacterium RIFOXYD2_FULL_44_9</name>
    <dbReference type="NCBI Taxonomy" id="1802441"/>
    <lineage>
        <taxon>Bacteria</taxon>
        <taxon>Candidatus Vogeliibacteriota</taxon>
    </lineage>
</organism>
<comment type="caution">
    <text evidence="1">The sequence shown here is derived from an EMBL/GenBank/DDBJ whole genome shotgun (WGS) entry which is preliminary data.</text>
</comment>
<evidence type="ECO:0000313" key="1">
    <source>
        <dbReference type="EMBL" id="OHA62835.1"/>
    </source>
</evidence>
<accession>A0A1G2QQC4</accession>
<gene>
    <name evidence="1" type="ORF">A2556_01175</name>
</gene>
<dbReference type="AlphaFoldDB" id="A0A1G2QQC4"/>
<name>A0A1G2QQC4_9BACT</name>
<proteinExistence type="predicted"/>
<sequence length="130" mass="14424">MFSRQKGEGVDMTPERIGALITELQNGVPPNKEEIGLIFGSISRPRRAQLLFMGKLFLLCRRGRISSSEEETLLNLSEASDPDPLLSRLGSLVEAGSISSKDERDLSTWFEAFRGGRKTTIVIRGHAVFM</sequence>
<dbReference type="Proteomes" id="UP000177140">
    <property type="component" value="Unassembled WGS sequence"/>
</dbReference>
<reference evidence="1 2" key="1">
    <citation type="journal article" date="2016" name="Nat. Commun.">
        <title>Thousands of microbial genomes shed light on interconnected biogeochemical processes in an aquifer system.</title>
        <authorList>
            <person name="Anantharaman K."/>
            <person name="Brown C.T."/>
            <person name="Hug L.A."/>
            <person name="Sharon I."/>
            <person name="Castelle C.J."/>
            <person name="Probst A.J."/>
            <person name="Thomas B.C."/>
            <person name="Singh A."/>
            <person name="Wilkins M.J."/>
            <person name="Karaoz U."/>
            <person name="Brodie E.L."/>
            <person name="Williams K.H."/>
            <person name="Hubbard S.S."/>
            <person name="Banfield J.F."/>
        </authorList>
    </citation>
    <scope>NUCLEOTIDE SEQUENCE [LARGE SCALE GENOMIC DNA]</scope>
</reference>
<dbReference type="EMBL" id="MHTM01000003">
    <property type="protein sequence ID" value="OHA62835.1"/>
    <property type="molecule type" value="Genomic_DNA"/>
</dbReference>
<evidence type="ECO:0000313" key="2">
    <source>
        <dbReference type="Proteomes" id="UP000177140"/>
    </source>
</evidence>